<evidence type="ECO:0000256" key="2">
    <source>
        <dbReference type="ARBA" id="ARBA00022801"/>
    </source>
</evidence>
<keyword evidence="4" id="KW-0961">Cell wall biogenesis/degradation</keyword>
<dbReference type="PANTHER" id="PTHR31297">
    <property type="entry name" value="GLUCAN ENDO-1,6-BETA-GLUCOSIDASE B"/>
    <property type="match status" value="1"/>
</dbReference>
<evidence type="ECO:0000256" key="1">
    <source>
        <dbReference type="ARBA" id="ARBA00005641"/>
    </source>
</evidence>
<keyword evidence="2 5" id="KW-0378">Hydrolase</keyword>
<gene>
    <name evidence="7" type="ORF">SCAR479_13948</name>
</gene>
<evidence type="ECO:0000256" key="4">
    <source>
        <dbReference type="ARBA" id="ARBA00023316"/>
    </source>
</evidence>
<dbReference type="PANTHER" id="PTHR31297:SF13">
    <property type="entry name" value="PUTATIVE-RELATED"/>
    <property type="match status" value="1"/>
</dbReference>
<dbReference type="Pfam" id="PF00150">
    <property type="entry name" value="Cellulase"/>
    <property type="match status" value="2"/>
</dbReference>
<dbReference type="SUPFAM" id="SSF51445">
    <property type="entry name" value="(Trans)glycosidases"/>
    <property type="match status" value="1"/>
</dbReference>
<keyword evidence="3 5" id="KW-0326">Glycosidase</keyword>
<dbReference type="InterPro" id="IPR001547">
    <property type="entry name" value="Glyco_hydro_5"/>
</dbReference>
<dbReference type="GO" id="GO:0016787">
    <property type="term" value="F:hydrolase activity"/>
    <property type="evidence" value="ECO:0007669"/>
    <property type="project" value="UniProtKB-KW"/>
</dbReference>
<evidence type="ECO:0000256" key="3">
    <source>
        <dbReference type="ARBA" id="ARBA00023295"/>
    </source>
</evidence>
<evidence type="ECO:0000256" key="5">
    <source>
        <dbReference type="RuleBase" id="RU361153"/>
    </source>
</evidence>
<reference evidence="7 8" key="1">
    <citation type="submission" date="2024-02" db="EMBL/GenBank/DDBJ databases">
        <title>First draft genome assembly of two strains of Seiridium cardinale.</title>
        <authorList>
            <person name="Emiliani G."/>
            <person name="Scali E."/>
        </authorList>
    </citation>
    <scope>NUCLEOTIDE SEQUENCE [LARGE SCALE GENOMIC DNA]</scope>
    <source>
        <strain evidence="7 8">BM-138-000479</strain>
    </source>
</reference>
<accession>A0ABR2X6I9</accession>
<evidence type="ECO:0000313" key="8">
    <source>
        <dbReference type="Proteomes" id="UP001465668"/>
    </source>
</evidence>
<sequence length="419" mass="48495">MAGTDIIDRDGEKVILKGAGLGGHMNMENSITGYPGHEHEHRKAMLKVLGPEKYKFFFDRFLDYFFTDADAEFFASLGLNCIRVPFNYRHFEDDMDPRRCAKCNLYVILDLHSAPGGQNQDWHSDSGINKAFFWEFKDFLDRAIDLWVELAKRYRGNPFIAGYNPPNEPADPEHTRLVDLPLPNCVYACHDYAIMGFPVPEQYEGTAEQKAELRSQFDRKAAYMKERNVPIWNGEWGPVYEDPLKTGKEAAETINAKRFALLKEQLNIYRDSAASWSIWLYKDIGYQGMVYLDPESPYMKLVEPFLQKKAKYALDFWCWQDSGVKHIYGPFIAALEEMVPETYRKRHYPNIWPFAQHITRAVRNCVLSEFLSDEFAELFANKTEEELEAIASSFRLENCIMRDALNDDLKEDAALSTAK</sequence>
<comment type="caution">
    <text evidence="7">The sequence shown here is derived from an EMBL/GenBank/DDBJ whole genome shotgun (WGS) entry which is preliminary data.</text>
</comment>
<comment type="similarity">
    <text evidence="1 5">Belongs to the glycosyl hydrolase 5 (cellulase A) family.</text>
</comment>
<dbReference type="EMBL" id="JARVKM010000130">
    <property type="protein sequence ID" value="KAK9769389.1"/>
    <property type="molecule type" value="Genomic_DNA"/>
</dbReference>
<proteinExistence type="inferred from homology"/>
<name>A0ABR2X6I9_9PEZI</name>
<organism evidence="7 8">
    <name type="scientific">Seiridium cardinale</name>
    <dbReference type="NCBI Taxonomy" id="138064"/>
    <lineage>
        <taxon>Eukaryota</taxon>
        <taxon>Fungi</taxon>
        <taxon>Dikarya</taxon>
        <taxon>Ascomycota</taxon>
        <taxon>Pezizomycotina</taxon>
        <taxon>Sordariomycetes</taxon>
        <taxon>Xylariomycetidae</taxon>
        <taxon>Amphisphaeriales</taxon>
        <taxon>Sporocadaceae</taxon>
        <taxon>Seiridium</taxon>
    </lineage>
</organism>
<keyword evidence="8" id="KW-1185">Reference proteome</keyword>
<feature type="domain" description="Glycoside hydrolase family 5" evidence="6">
    <location>
        <begin position="69"/>
        <end position="172"/>
    </location>
</feature>
<dbReference type="Proteomes" id="UP001465668">
    <property type="component" value="Unassembled WGS sequence"/>
</dbReference>
<dbReference type="InterPro" id="IPR050386">
    <property type="entry name" value="Glycosyl_hydrolase_5"/>
</dbReference>
<protein>
    <submittedName>
        <fullName evidence="7">Glycoside hydrolase family 5 protein</fullName>
    </submittedName>
</protein>
<feature type="domain" description="Glycoside hydrolase family 5" evidence="6">
    <location>
        <begin position="183"/>
        <end position="280"/>
    </location>
</feature>
<dbReference type="Gene3D" id="3.20.20.80">
    <property type="entry name" value="Glycosidases"/>
    <property type="match status" value="2"/>
</dbReference>
<evidence type="ECO:0000313" key="7">
    <source>
        <dbReference type="EMBL" id="KAK9769389.1"/>
    </source>
</evidence>
<evidence type="ECO:0000259" key="6">
    <source>
        <dbReference type="Pfam" id="PF00150"/>
    </source>
</evidence>
<dbReference type="InterPro" id="IPR017853">
    <property type="entry name" value="GH"/>
</dbReference>